<organism evidence="2 3">
    <name type="scientific">Mycolicibacterium mageritense</name>
    <name type="common">Mycobacterium mageritense</name>
    <dbReference type="NCBI Taxonomy" id="53462"/>
    <lineage>
        <taxon>Bacteria</taxon>
        <taxon>Bacillati</taxon>
        <taxon>Actinomycetota</taxon>
        <taxon>Actinomycetes</taxon>
        <taxon>Mycobacteriales</taxon>
        <taxon>Mycobacteriaceae</taxon>
        <taxon>Mycolicibacterium</taxon>
    </lineage>
</organism>
<evidence type="ECO:0000256" key="1">
    <source>
        <dbReference type="SAM" id="Phobius"/>
    </source>
</evidence>
<feature type="transmembrane region" description="Helical" evidence="1">
    <location>
        <begin position="33"/>
        <end position="51"/>
    </location>
</feature>
<keyword evidence="1" id="KW-1133">Transmembrane helix</keyword>
<evidence type="ECO:0000313" key="2">
    <source>
        <dbReference type="EMBL" id="BDY29532.1"/>
    </source>
</evidence>
<dbReference type="RefSeq" id="WP_286216170.1">
    <property type="nucleotide sequence ID" value="NZ_AP027452.1"/>
</dbReference>
<gene>
    <name evidence="2" type="ORF">hbim_03470</name>
</gene>
<keyword evidence="1" id="KW-0812">Transmembrane</keyword>
<keyword evidence="1" id="KW-0472">Membrane</keyword>
<protein>
    <submittedName>
        <fullName evidence="2">Uncharacterized protein</fullName>
    </submittedName>
</protein>
<sequence>MDSTIAVITTVAALAIWRLRLRRHPNWPTHDDARFYVSSGTWAVIITLYWFQQSRLDTHWVWQLWPVLAFISMLLLVRGVNDLDTRPARDAFIPAADHARTREGSAVLPTS</sequence>
<proteinExistence type="predicted"/>
<feature type="transmembrane region" description="Helical" evidence="1">
    <location>
        <begin position="63"/>
        <end position="80"/>
    </location>
</feature>
<name>A0AAI8XP35_MYCME</name>
<feature type="transmembrane region" description="Helical" evidence="1">
    <location>
        <begin position="6"/>
        <end position="21"/>
    </location>
</feature>
<dbReference type="EMBL" id="AP027452">
    <property type="protein sequence ID" value="BDY29532.1"/>
    <property type="molecule type" value="Genomic_DNA"/>
</dbReference>
<dbReference type="AlphaFoldDB" id="A0AAI8XP35"/>
<reference evidence="2" key="1">
    <citation type="submission" date="2023-03" db="EMBL/GenBank/DDBJ databases">
        <title>Draft genome sequence of a Mycolicibacterium mageritense strain H4_3_1 isolated from a hybrid biological-inorganic system reactor.</title>
        <authorList>
            <person name="Feng X."/>
            <person name="Kazama D."/>
            <person name="Sato K."/>
            <person name="Kobayashi H."/>
        </authorList>
    </citation>
    <scope>NUCLEOTIDE SEQUENCE</scope>
    <source>
        <strain evidence="2">H4_3_1</strain>
    </source>
</reference>
<dbReference type="Proteomes" id="UP001241092">
    <property type="component" value="Chromosome"/>
</dbReference>
<evidence type="ECO:0000313" key="3">
    <source>
        <dbReference type="Proteomes" id="UP001241092"/>
    </source>
</evidence>
<accession>A0AAI8XP35</accession>